<reference evidence="5 6" key="1">
    <citation type="submission" date="2020-08" db="EMBL/GenBank/DDBJ databases">
        <title>Genomic Encyclopedia of Type Strains, Phase IV (KMG-V): Genome sequencing to study the core and pangenomes of soil and plant-associated prokaryotes.</title>
        <authorList>
            <person name="Whitman W."/>
        </authorList>
    </citation>
    <scope>NUCLEOTIDE SEQUENCE [LARGE SCALE GENOMIC DNA]</scope>
    <source>
        <strain evidence="5 6">X5P3</strain>
    </source>
</reference>
<dbReference type="EMBL" id="JACHIO010000026">
    <property type="protein sequence ID" value="MBB5066291.1"/>
    <property type="molecule type" value="Genomic_DNA"/>
</dbReference>
<keyword evidence="2" id="KW-0732">Signal</keyword>
<dbReference type="InterPro" id="IPR012939">
    <property type="entry name" value="Glyco_hydro_92"/>
</dbReference>
<dbReference type="PANTHER" id="PTHR12143">
    <property type="entry name" value="PEPTIDE N-GLYCANASE PNGASE -RELATED"/>
    <property type="match status" value="1"/>
</dbReference>
<dbReference type="FunFam" id="3.30.2080.10:FF:000001">
    <property type="entry name" value="Alpha-1,2-mannosidase subfamily"/>
    <property type="match status" value="1"/>
</dbReference>
<dbReference type="GO" id="GO:0030246">
    <property type="term" value="F:carbohydrate binding"/>
    <property type="evidence" value="ECO:0007669"/>
    <property type="project" value="InterPro"/>
</dbReference>
<comment type="caution">
    <text evidence="5">The sequence shown here is derived from an EMBL/GenBank/DDBJ whole genome shotgun (WGS) entry which is preliminary data.</text>
</comment>
<dbReference type="PANTHER" id="PTHR12143:SF43">
    <property type="entry name" value="PUTATIVE-RELATED"/>
    <property type="match status" value="1"/>
</dbReference>
<feature type="chain" id="PRO_5031552240" evidence="2">
    <location>
        <begin position="49"/>
        <end position="782"/>
    </location>
</feature>
<feature type="domain" description="Glycosyl hydrolase family 92 N-terminal" evidence="4">
    <location>
        <begin position="72"/>
        <end position="295"/>
    </location>
</feature>
<evidence type="ECO:0000256" key="2">
    <source>
        <dbReference type="SAM" id="SignalP"/>
    </source>
</evidence>
<dbReference type="GO" id="GO:0005829">
    <property type="term" value="C:cytosol"/>
    <property type="evidence" value="ECO:0007669"/>
    <property type="project" value="TreeGrafter"/>
</dbReference>
<dbReference type="InterPro" id="IPR006311">
    <property type="entry name" value="TAT_signal"/>
</dbReference>
<dbReference type="GO" id="GO:0000224">
    <property type="term" value="F:peptide-N4-(N-acetyl-beta-glucosaminyl)asparagine amidase activity"/>
    <property type="evidence" value="ECO:0007669"/>
    <property type="project" value="TreeGrafter"/>
</dbReference>
<dbReference type="InterPro" id="IPR050883">
    <property type="entry name" value="PNGase"/>
</dbReference>
<dbReference type="NCBIfam" id="TIGR01180">
    <property type="entry name" value="aman2_put"/>
    <property type="match status" value="1"/>
</dbReference>
<gene>
    <name evidence="5" type="ORF">HDF15_004668</name>
</gene>
<dbReference type="InterPro" id="IPR008928">
    <property type="entry name" value="6-hairpin_glycosidase_sf"/>
</dbReference>
<feature type="compositionally biased region" description="Polar residues" evidence="1">
    <location>
        <begin position="12"/>
        <end position="22"/>
    </location>
</feature>
<evidence type="ECO:0000313" key="5">
    <source>
        <dbReference type="EMBL" id="MBB5066291.1"/>
    </source>
</evidence>
<dbReference type="Gene3D" id="1.20.1610.10">
    <property type="entry name" value="alpha-1,2-mannosidases domains"/>
    <property type="match status" value="1"/>
</dbReference>
<accession>A0A7W7ZUE4</accession>
<protein>
    <submittedName>
        <fullName evidence="5">Putative alpha-1,2-mannosidase</fullName>
    </submittedName>
</protein>
<feature type="signal peptide" evidence="2">
    <location>
        <begin position="1"/>
        <end position="48"/>
    </location>
</feature>
<dbReference type="Gene3D" id="3.30.2080.10">
    <property type="entry name" value="GH92 mannosidase domain"/>
    <property type="match status" value="1"/>
</dbReference>
<dbReference type="InterPro" id="IPR041371">
    <property type="entry name" value="GH92_N"/>
</dbReference>
<evidence type="ECO:0000313" key="6">
    <source>
        <dbReference type="Proteomes" id="UP000584867"/>
    </source>
</evidence>
<dbReference type="Pfam" id="PF07971">
    <property type="entry name" value="Glyco_hydro_92"/>
    <property type="match status" value="1"/>
</dbReference>
<dbReference type="GO" id="GO:0005975">
    <property type="term" value="P:carbohydrate metabolic process"/>
    <property type="evidence" value="ECO:0007669"/>
    <property type="project" value="InterPro"/>
</dbReference>
<dbReference type="SUPFAM" id="SSF48208">
    <property type="entry name" value="Six-hairpin glycosidases"/>
    <property type="match status" value="1"/>
</dbReference>
<dbReference type="Pfam" id="PF17678">
    <property type="entry name" value="Glyco_hydro_92N"/>
    <property type="match status" value="1"/>
</dbReference>
<name>A0A7W7ZUE4_9BACT</name>
<dbReference type="Gene3D" id="2.70.98.10">
    <property type="match status" value="1"/>
</dbReference>
<feature type="domain" description="Glycosyl hydrolase family 92" evidence="3">
    <location>
        <begin position="301"/>
        <end position="775"/>
    </location>
</feature>
<dbReference type="InterPro" id="IPR005887">
    <property type="entry name" value="GH92_a_mannosidase_put"/>
</dbReference>
<dbReference type="GO" id="GO:0006516">
    <property type="term" value="P:glycoprotein catabolic process"/>
    <property type="evidence" value="ECO:0007669"/>
    <property type="project" value="TreeGrafter"/>
</dbReference>
<evidence type="ECO:0000259" key="3">
    <source>
        <dbReference type="Pfam" id="PF07971"/>
    </source>
</evidence>
<dbReference type="Gene3D" id="1.20.1050.60">
    <property type="entry name" value="alpha-1,2-mannosidase"/>
    <property type="match status" value="1"/>
</dbReference>
<evidence type="ECO:0000256" key="1">
    <source>
        <dbReference type="SAM" id="MobiDB-lite"/>
    </source>
</evidence>
<dbReference type="InterPro" id="IPR014718">
    <property type="entry name" value="GH-type_carb-bd"/>
</dbReference>
<evidence type="ECO:0000259" key="4">
    <source>
        <dbReference type="Pfam" id="PF17678"/>
    </source>
</evidence>
<dbReference type="PROSITE" id="PS51318">
    <property type="entry name" value="TAT"/>
    <property type="match status" value="1"/>
</dbReference>
<feature type="compositionally biased region" description="Basic and acidic residues" evidence="1">
    <location>
        <begin position="1"/>
        <end position="10"/>
    </location>
</feature>
<organism evidence="5 6">
    <name type="scientific">Granulicella mallensis</name>
    <dbReference type="NCBI Taxonomy" id="940614"/>
    <lineage>
        <taxon>Bacteria</taxon>
        <taxon>Pseudomonadati</taxon>
        <taxon>Acidobacteriota</taxon>
        <taxon>Terriglobia</taxon>
        <taxon>Terriglobales</taxon>
        <taxon>Acidobacteriaceae</taxon>
        <taxon>Granulicella</taxon>
    </lineage>
</organism>
<proteinExistence type="predicted"/>
<dbReference type="Proteomes" id="UP000584867">
    <property type="component" value="Unassembled WGS sequence"/>
</dbReference>
<feature type="region of interest" description="Disordered" evidence="1">
    <location>
        <begin position="1"/>
        <end position="25"/>
    </location>
</feature>
<dbReference type="AlphaFoldDB" id="A0A7W7ZUE4"/>
<dbReference type="NCBIfam" id="TIGR01409">
    <property type="entry name" value="TAT_signal_seq"/>
    <property type="match status" value="1"/>
</dbReference>
<dbReference type="RefSeq" id="WP_260331277.1">
    <property type="nucleotide sequence ID" value="NZ_JACHIO010000026.1"/>
</dbReference>
<dbReference type="InterPro" id="IPR019546">
    <property type="entry name" value="TAT_signal_bac_arc"/>
</dbReference>
<sequence length="782" mass="86452">MVMARDDRFSAENPTLPSSSPVQPGRRRFLKASGLAAAATAISPVAFAASPEPQPGAGTVTDSKPMRPLDAVNLLQGSQSTPVFSHGNTLPIATAPFGMAHWTIQTQANTPWMFQPWARRTQGFRCTHQLSPWLDDYGHAVFMPFRGNVHPDASPRASSYIPEDAVLTPYSLQLFLLRYRAKVELVPTERCCVLSADFEAPDPADTDQTIGLILDVPATNSDITAHKEQKRVQFTSTASSGGTPDNFATYYVVEFAEPWDSFEVQPHSDHQKKEQQVAVVKFKSGTRLEARIGTSFISFEQALFNLHEEVGERSQSAVKEATEKHWSEMLERIEIEGATAQQQRTFYSCLYRTLLFPRTFHEPVPGGKGMHHYSAFTGKIAPGVMYADHGYWDVYRAWYPLMSIVFPEKLSEILQAWVNALNEGGWFPQFPAPGYRACMSGSLIDSLFADAIVKGIGSFDREVVFAGLKKHATMPGDPDKGYGRVGVEKYMKLHYVPADQIEQSVAETADAAYGDFCIAQIAKILGKSEDYSTFMARAAYWRNVYDTSVGFFRGKNADGSWLSPFDSFTWGSPYEEGSAWQHRWDAPHAVKDLFEAIGGKAAAVDALEKMVTVPPIFHVGVYGGEIHEMSEMAAVPFGQYAHSNQPSHHMLYLFAEAGRPDRTQFWVRRTLNELYSPDSFAGDEDTGSMAAWYILSSLGFYQVCPGVPEYTIGAPLFPQATVHLPGGKTLKVRAEGNSADTVYVEKVSLNGEARTGRKLSHREIAAGGTLLFRMTAQAPKTS</sequence>